<feature type="transmembrane region" description="Helical" evidence="1">
    <location>
        <begin position="51"/>
        <end position="73"/>
    </location>
</feature>
<name>A0A4R9M4J8_9LEPT</name>
<evidence type="ECO:0000313" key="3">
    <source>
        <dbReference type="Proteomes" id="UP000298058"/>
    </source>
</evidence>
<reference evidence="2" key="1">
    <citation type="journal article" date="2019" name="PLoS Negl. Trop. Dis.">
        <title>Revisiting the worldwide diversity of Leptospira species in the environment.</title>
        <authorList>
            <person name="Vincent A.T."/>
            <person name="Schiettekatte O."/>
            <person name="Bourhy P."/>
            <person name="Veyrier F.J."/>
            <person name="Picardeau M."/>
        </authorList>
    </citation>
    <scope>NUCLEOTIDE SEQUENCE [LARGE SCALE GENOMIC DNA]</scope>
    <source>
        <strain evidence="2">201300427</strain>
    </source>
</reference>
<proteinExistence type="predicted"/>
<keyword evidence="1" id="KW-0472">Membrane</keyword>
<keyword evidence="3" id="KW-1185">Reference proteome</keyword>
<dbReference type="Proteomes" id="UP000298058">
    <property type="component" value="Unassembled WGS sequence"/>
</dbReference>
<dbReference type="RefSeq" id="WP_135758537.1">
    <property type="nucleotide sequence ID" value="NZ_RQHW01000002.1"/>
</dbReference>
<keyword evidence="1" id="KW-0812">Transmembrane</keyword>
<evidence type="ECO:0000256" key="1">
    <source>
        <dbReference type="SAM" id="Phobius"/>
    </source>
</evidence>
<dbReference type="EMBL" id="RQHW01000002">
    <property type="protein sequence ID" value="TGN21002.1"/>
    <property type="molecule type" value="Genomic_DNA"/>
</dbReference>
<organism evidence="2 3">
    <name type="scientific">Leptospira idonii</name>
    <dbReference type="NCBI Taxonomy" id="1193500"/>
    <lineage>
        <taxon>Bacteria</taxon>
        <taxon>Pseudomonadati</taxon>
        <taxon>Spirochaetota</taxon>
        <taxon>Spirochaetia</taxon>
        <taxon>Leptospirales</taxon>
        <taxon>Leptospiraceae</taxon>
        <taxon>Leptospira</taxon>
    </lineage>
</organism>
<dbReference type="AlphaFoldDB" id="A0A4R9M4J8"/>
<dbReference type="OrthoDB" id="5825388at2"/>
<gene>
    <name evidence="2" type="ORF">EHS15_00330</name>
</gene>
<keyword evidence="1" id="KW-1133">Transmembrane helix</keyword>
<comment type="caution">
    <text evidence="2">The sequence shown here is derived from an EMBL/GenBank/DDBJ whole genome shotgun (WGS) entry which is preliminary data.</text>
</comment>
<protein>
    <recommendedName>
        <fullName evidence="4">TPM domain-containing protein</fullName>
    </recommendedName>
</protein>
<feature type="transmembrane region" description="Helical" evidence="1">
    <location>
        <begin position="85"/>
        <end position="108"/>
    </location>
</feature>
<evidence type="ECO:0008006" key="4">
    <source>
        <dbReference type="Google" id="ProtNLM"/>
    </source>
</evidence>
<dbReference type="Gene3D" id="3.10.310.50">
    <property type="match status" value="1"/>
</dbReference>
<accession>A0A4R9M4J8</accession>
<evidence type="ECO:0000313" key="2">
    <source>
        <dbReference type="EMBL" id="TGN21002.1"/>
    </source>
</evidence>
<sequence>MLCGMGILSRYFSDPDLSEIKLAVKEAEQKTSGEIVPYFAESSHHYNEWNWFFAFIGGGFGGVSLLACDYFHLTGWDFGSLDAVVFIWIGAIVGFILSYFFASLRLFIVPPAFKRLFVNLKAKEAFIEEEVFRTKNRTGILLYISFRERVVRVLPDSGIAKVVPRSEWEEAVRLIVQGMKTHKRKEGIVSSILFCGNLLVKYGLSIEKDDKNEISDEIRDGGTQL</sequence>